<dbReference type="GO" id="GO:0009423">
    <property type="term" value="P:chorismate biosynthetic process"/>
    <property type="evidence" value="ECO:0007669"/>
    <property type="project" value="UniProtKB-UniRule"/>
</dbReference>
<name>A0AA44BDI5_9CLOT</name>
<proteinExistence type="inferred from homology"/>
<dbReference type="InterPro" id="IPR013708">
    <property type="entry name" value="Shikimate_DH-bd_N"/>
</dbReference>
<reference evidence="10 11" key="1">
    <citation type="submission" date="2019-04" db="EMBL/GenBank/DDBJ databases">
        <title>Isachenkonia alkalipeptolytica gen. nov. sp. nov. a new anaerobic, alkiliphilic organothrophic bacterium capable to reduce synthesized ferrihydrite isolated from a soda lake.</title>
        <authorList>
            <person name="Toshchakov S.V."/>
            <person name="Zavarzina D.G."/>
            <person name="Zhilina T.N."/>
            <person name="Kostrikina N.A."/>
            <person name="Kublanov I.V."/>
        </authorList>
    </citation>
    <scope>NUCLEOTIDE SEQUENCE [LARGE SCALE GENOMIC DNA]</scope>
    <source>
        <strain evidence="10 11">Z-1701</strain>
    </source>
</reference>
<keyword evidence="11" id="KW-1185">Reference proteome</keyword>
<evidence type="ECO:0000256" key="6">
    <source>
        <dbReference type="ARBA" id="ARBA00023141"/>
    </source>
</evidence>
<organism evidence="10 11">
    <name type="scientific">Isachenkonia alkalipeptolytica</name>
    <dbReference type="NCBI Taxonomy" id="2565777"/>
    <lineage>
        <taxon>Bacteria</taxon>
        <taxon>Bacillati</taxon>
        <taxon>Bacillota</taxon>
        <taxon>Clostridia</taxon>
        <taxon>Eubacteriales</taxon>
        <taxon>Clostridiaceae</taxon>
        <taxon>Isachenkonia</taxon>
    </lineage>
</organism>
<feature type="binding site" evidence="7">
    <location>
        <position position="261"/>
    </location>
    <ligand>
        <name>shikimate</name>
        <dbReference type="ChEBI" id="CHEBI:36208"/>
    </ligand>
</feature>
<dbReference type="InterPro" id="IPR036291">
    <property type="entry name" value="NAD(P)-bd_dom_sf"/>
</dbReference>
<feature type="binding site" evidence="7">
    <location>
        <begin position="133"/>
        <end position="137"/>
    </location>
    <ligand>
        <name>NADP(+)</name>
        <dbReference type="ChEBI" id="CHEBI:58349"/>
    </ligand>
</feature>
<dbReference type="HAMAP" id="MF_00222">
    <property type="entry name" value="Shikimate_DH_AroE"/>
    <property type="match status" value="1"/>
</dbReference>
<dbReference type="GO" id="GO:0008652">
    <property type="term" value="P:amino acid biosynthetic process"/>
    <property type="evidence" value="ECO:0007669"/>
    <property type="project" value="UniProtKB-KW"/>
</dbReference>
<feature type="domain" description="Shikimate dehydrogenase substrate binding N-terminal" evidence="8">
    <location>
        <begin position="14"/>
        <end position="96"/>
    </location>
</feature>
<comment type="subunit">
    <text evidence="7">Homodimer.</text>
</comment>
<evidence type="ECO:0000259" key="8">
    <source>
        <dbReference type="Pfam" id="PF08501"/>
    </source>
</evidence>
<dbReference type="GO" id="GO:0050661">
    <property type="term" value="F:NADP binding"/>
    <property type="evidence" value="ECO:0007669"/>
    <property type="project" value="InterPro"/>
</dbReference>
<feature type="binding site" evidence="7">
    <location>
        <position position="109"/>
    </location>
    <ligand>
        <name>shikimate</name>
        <dbReference type="ChEBI" id="CHEBI:36208"/>
    </ligand>
</feature>
<dbReference type="GO" id="GO:0019632">
    <property type="term" value="P:shikimate metabolic process"/>
    <property type="evidence" value="ECO:0007669"/>
    <property type="project" value="InterPro"/>
</dbReference>
<evidence type="ECO:0000256" key="5">
    <source>
        <dbReference type="ARBA" id="ARBA00023002"/>
    </source>
</evidence>
<comment type="pathway">
    <text evidence="1 7">Metabolic intermediate biosynthesis; chorismate biosynthesis; chorismate from D-erythrose 4-phosphate and phosphoenolpyruvate: step 4/7.</text>
</comment>
<evidence type="ECO:0000256" key="7">
    <source>
        <dbReference type="HAMAP-Rule" id="MF_00222"/>
    </source>
</evidence>
<comment type="caution">
    <text evidence="10">The sequence shown here is derived from an EMBL/GenBank/DDBJ whole genome shotgun (WGS) entry which is preliminary data.</text>
</comment>
<keyword evidence="5 7" id="KW-0560">Oxidoreductase</keyword>
<dbReference type="Gene3D" id="3.40.50.10860">
    <property type="entry name" value="Leucine Dehydrogenase, chain A, domain 1"/>
    <property type="match status" value="1"/>
</dbReference>
<dbReference type="InterPro" id="IPR022893">
    <property type="entry name" value="Shikimate_DH_fam"/>
</dbReference>
<dbReference type="NCBIfam" id="TIGR00507">
    <property type="entry name" value="aroE"/>
    <property type="match status" value="1"/>
</dbReference>
<dbReference type="EMBL" id="SUMG01000001">
    <property type="protein sequence ID" value="NBG87165.1"/>
    <property type="molecule type" value="Genomic_DNA"/>
</dbReference>
<dbReference type="RefSeq" id="WP_160718459.1">
    <property type="nucleotide sequence ID" value="NZ_SUMG01000001.1"/>
</dbReference>
<feature type="binding site" evidence="7">
    <location>
        <position position="231"/>
    </location>
    <ligand>
        <name>NADP(+)</name>
        <dbReference type="ChEBI" id="CHEBI:58349"/>
    </ligand>
</feature>
<feature type="binding site" evidence="7">
    <location>
        <position position="233"/>
    </location>
    <ligand>
        <name>shikimate</name>
        <dbReference type="ChEBI" id="CHEBI:36208"/>
    </ligand>
</feature>
<dbReference type="EC" id="1.1.1.25" evidence="2 7"/>
<dbReference type="InterPro" id="IPR011342">
    <property type="entry name" value="Shikimate_DH"/>
</dbReference>
<comment type="function">
    <text evidence="7">Involved in the biosynthesis of the chorismate, which leads to the biosynthesis of aromatic amino acids. Catalyzes the reversible NADPH linked reduction of 3-dehydroshikimate (DHSA) to yield shikimate (SA).</text>
</comment>
<sequence length="286" mass="30801">MKKIISGKTRLVGLLGDPVEHSSSPYIQNAAFTKLGLDYVYMAFTVNQENLTEGVQALKTLDALGFNVTMPNKEAIIPLLDEVSKEAKLIGAVNTVKITDKRLKGYNTDGMGFVKSLREEGISLGEEKFVLAGAGGAARSIAVQLALEGAKEIVILSRKGADGEVICNGIRDNIPGVLVNGDKLTDAALEKELKTAGVFVNCTPLGMKPREDQSVIPDPKLLRKDLVVSDIIYSPRTTRLMKMAVDRGCKVIGGMGMLLGQGALAFEIWTGEKMPVDAVKSELFYK</sequence>
<dbReference type="NCBIfam" id="NF001314">
    <property type="entry name" value="PRK00258.2-2"/>
    <property type="match status" value="1"/>
</dbReference>
<dbReference type="Proteomes" id="UP000449710">
    <property type="component" value="Unassembled WGS sequence"/>
</dbReference>
<dbReference type="GO" id="GO:0004764">
    <property type="term" value="F:shikimate 3-dehydrogenase (NADP+) activity"/>
    <property type="evidence" value="ECO:0007669"/>
    <property type="project" value="UniProtKB-UniRule"/>
</dbReference>
<evidence type="ECO:0000256" key="4">
    <source>
        <dbReference type="ARBA" id="ARBA00022857"/>
    </source>
</evidence>
<comment type="catalytic activity">
    <reaction evidence="7">
        <text>shikimate + NADP(+) = 3-dehydroshikimate + NADPH + H(+)</text>
        <dbReference type="Rhea" id="RHEA:17737"/>
        <dbReference type="ChEBI" id="CHEBI:15378"/>
        <dbReference type="ChEBI" id="CHEBI:16630"/>
        <dbReference type="ChEBI" id="CHEBI:36208"/>
        <dbReference type="ChEBI" id="CHEBI:57783"/>
        <dbReference type="ChEBI" id="CHEBI:58349"/>
        <dbReference type="EC" id="1.1.1.25"/>
    </reaction>
</comment>
<keyword evidence="4 7" id="KW-0521">NADP</keyword>
<evidence type="ECO:0000313" key="10">
    <source>
        <dbReference type="EMBL" id="NBG87165.1"/>
    </source>
</evidence>
<feature type="binding site" evidence="7">
    <location>
        <position position="254"/>
    </location>
    <ligand>
        <name>NADP(+)</name>
        <dbReference type="ChEBI" id="CHEBI:58349"/>
    </ligand>
</feature>
<dbReference type="SUPFAM" id="SSF53223">
    <property type="entry name" value="Aminoacid dehydrogenase-like, N-terminal domain"/>
    <property type="match status" value="1"/>
</dbReference>
<dbReference type="SUPFAM" id="SSF51735">
    <property type="entry name" value="NAD(P)-binding Rossmann-fold domains"/>
    <property type="match status" value="1"/>
</dbReference>
<evidence type="ECO:0000313" key="11">
    <source>
        <dbReference type="Proteomes" id="UP000449710"/>
    </source>
</evidence>
<feature type="binding site" evidence="7">
    <location>
        <position position="94"/>
    </location>
    <ligand>
        <name>shikimate</name>
        <dbReference type="ChEBI" id="CHEBI:36208"/>
    </ligand>
</feature>
<evidence type="ECO:0000256" key="1">
    <source>
        <dbReference type="ARBA" id="ARBA00004871"/>
    </source>
</evidence>
<dbReference type="InterPro" id="IPR046346">
    <property type="entry name" value="Aminoacid_DH-like_N_sf"/>
</dbReference>
<dbReference type="Pfam" id="PF08501">
    <property type="entry name" value="Shikimate_dh_N"/>
    <property type="match status" value="1"/>
</dbReference>
<feature type="binding site" evidence="7">
    <location>
        <begin position="22"/>
        <end position="24"/>
    </location>
    <ligand>
        <name>shikimate</name>
        <dbReference type="ChEBI" id="CHEBI:36208"/>
    </ligand>
</feature>
<dbReference type="InterPro" id="IPR041121">
    <property type="entry name" value="SDH_C"/>
</dbReference>
<feature type="active site" description="Proton acceptor" evidence="7">
    <location>
        <position position="73"/>
    </location>
</feature>
<dbReference type="Gene3D" id="3.40.50.720">
    <property type="entry name" value="NAD(P)-binding Rossmann-like Domain"/>
    <property type="match status" value="1"/>
</dbReference>
<comment type="similarity">
    <text evidence="7">Belongs to the shikimate dehydrogenase family.</text>
</comment>
<dbReference type="GO" id="GO:0009073">
    <property type="term" value="P:aromatic amino acid family biosynthetic process"/>
    <property type="evidence" value="ECO:0007669"/>
    <property type="project" value="UniProtKB-KW"/>
</dbReference>
<comment type="caution">
    <text evidence="7">Lacks conserved residue(s) required for the propagation of feature annotation.</text>
</comment>
<protein>
    <recommendedName>
        <fullName evidence="2 7">Shikimate dehydrogenase (NADP(+))</fullName>
        <shortName evidence="7">SDH</shortName>
        <ecNumber evidence="2 7">1.1.1.25</ecNumber>
    </recommendedName>
</protein>
<evidence type="ECO:0000259" key="9">
    <source>
        <dbReference type="Pfam" id="PF18317"/>
    </source>
</evidence>
<dbReference type="Pfam" id="PF18317">
    <property type="entry name" value="SDH_C"/>
    <property type="match status" value="1"/>
</dbReference>
<dbReference type="AlphaFoldDB" id="A0AA44BDI5"/>
<dbReference type="PANTHER" id="PTHR21089">
    <property type="entry name" value="SHIKIMATE DEHYDROGENASE"/>
    <property type="match status" value="1"/>
</dbReference>
<accession>A0AA44BDI5</accession>
<gene>
    <name evidence="7" type="primary">aroE</name>
    <name evidence="10" type="ORF">ISALK_01490</name>
</gene>
<evidence type="ECO:0000256" key="3">
    <source>
        <dbReference type="ARBA" id="ARBA00022605"/>
    </source>
</evidence>
<feature type="binding site" evidence="7">
    <location>
        <position position="69"/>
    </location>
    <ligand>
        <name>shikimate</name>
        <dbReference type="ChEBI" id="CHEBI:36208"/>
    </ligand>
</feature>
<keyword evidence="3 7" id="KW-0028">Amino-acid biosynthesis</keyword>
<dbReference type="CDD" id="cd01065">
    <property type="entry name" value="NAD_bind_Shikimate_DH"/>
    <property type="match status" value="1"/>
</dbReference>
<evidence type="ECO:0000256" key="2">
    <source>
        <dbReference type="ARBA" id="ARBA00012962"/>
    </source>
</evidence>
<keyword evidence="6 7" id="KW-0057">Aromatic amino acid biosynthesis</keyword>
<feature type="domain" description="SDH C-terminal" evidence="9">
    <location>
        <begin position="254"/>
        <end position="283"/>
    </location>
</feature>
<dbReference type="PANTHER" id="PTHR21089:SF1">
    <property type="entry name" value="BIFUNCTIONAL 3-DEHYDROQUINATE DEHYDRATASE_SHIKIMATE DEHYDROGENASE, CHLOROPLASTIC"/>
    <property type="match status" value="1"/>
</dbReference>